<dbReference type="EMBL" id="BGZK01000015">
    <property type="protein sequence ID" value="GBP04896.1"/>
    <property type="molecule type" value="Genomic_DNA"/>
</dbReference>
<keyword evidence="3" id="KW-1185">Reference proteome</keyword>
<feature type="region of interest" description="Disordered" evidence="1">
    <location>
        <begin position="83"/>
        <end position="107"/>
    </location>
</feature>
<organism evidence="2 3">
    <name type="scientific">Eumeta variegata</name>
    <name type="common">Bagworm moth</name>
    <name type="synonym">Eumeta japonica</name>
    <dbReference type="NCBI Taxonomy" id="151549"/>
    <lineage>
        <taxon>Eukaryota</taxon>
        <taxon>Metazoa</taxon>
        <taxon>Ecdysozoa</taxon>
        <taxon>Arthropoda</taxon>
        <taxon>Hexapoda</taxon>
        <taxon>Insecta</taxon>
        <taxon>Pterygota</taxon>
        <taxon>Neoptera</taxon>
        <taxon>Endopterygota</taxon>
        <taxon>Lepidoptera</taxon>
        <taxon>Glossata</taxon>
        <taxon>Ditrysia</taxon>
        <taxon>Tineoidea</taxon>
        <taxon>Psychidae</taxon>
        <taxon>Oiketicinae</taxon>
        <taxon>Eumeta</taxon>
    </lineage>
</organism>
<evidence type="ECO:0000256" key="1">
    <source>
        <dbReference type="SAM" id="MobiDB-lite"/>
    </source>
</evidence>
<evidence type="ECO:0000313" key="2">
    <source>
        <dbReference type="EMBL" id="GBP04896.1"/>
    </source>
</evidence>
<proteinExistence type="predicted"/>
<feature type="compositionally biased region" description="Acidic residues" evidence="1">
    <location>
        <begin position="92"/>
        <end position="104"/>
    </location>
</feature>
<accession>A0A4C1SSK2</accession>
<dbReference type="Proteomes" id="UP000299102">
    <property type="component" value="Unassembled WGS sequence"/>
</dbReference>
<comment type="caution">
    <text evidence="2">The sequence shown here is derived from an EMBL/GenBank/DDBJ whole genome shotgun (WGS) entry which is preliminary data.</text>
</comment>
<sequence length="181" mass="20737">MDGTEKKATTIQHFFRHVGLCTNSTSDEMETEPEFHSNDDLPSTEWTQQFNMAGNFTENLQPYIEVDDCLLTTASLIDKEILDSVRKTEDQEQRDEEDEMDEPEPPPSIKEALEAAKLLEKHRSDHIWSTLSTVGRTLYFELGHLNINFYLKAASNGERLETSATLEYLGQLDPLILQRDV</sequence>
<gene>
    <name evidence="2" type="ORF">EVAR_3786_1</name>
</gene>
<protein>
    <submittedName>
        <fullName evidence="2">Uncharacterized protein</fullName>
    </submittedName>
</protein>
<reference evidence="2 3" key="1">
    <citation type="journal article" date="2019" name="Commun. Biol.">
        <title>The bagworm genome reveals a unique fibroin gene that provides high tensile strength.</title>
        <authorList>
            <person name="Kono N."/>
            <person name="Nakamura H."/>
            <person name="Ohtoshi R."/>
            <person name="Tomita M."/>
            <person name="Numata K."/>
            <person name="Arakawa K."/>
        </authorList>
    </citation>
    <scope>NUCLEOTIDE SEQUENCE [LARGE SCALE GENOMIC DNA]</scope>
</reference>
<dbReference type="AlphaFoldDB" id="A0A4C1SSK2"/>
<dbReference type="OrthoDB" id="125347at2759"/>
<name>A0A4C1SSK2_EUMVA</name>
<evidence type="ECO:0000313" key="3">
    <source>
        <dbReference type="Proteomes" id="UP000299102"/>
    </source>
</evidence>